<comment type="pathway">
    <text evidence="1 7">Pyrimidine metabolism; UMP biosynthesis via de novo pathway; (S)-dihydroorotate from bicarbonate: step 2/3.</text>
</comment>
<comment type="subunit">
    <text evidence="7">Heterooligomer of catalytic and regulatory chains.</text>
</comment>
<dbReference type="PROSITE" id="PS00097">
    <property type="entry name" value="CARBAMOYLTRANSFERASE"/>
    <property type="match status" value="1"/>
</dbReference>
<keyword evidence="3 7" id="KW-0808">Transferase</keyword>
<dbReference type="PANTHER" id="PTHR45753">
    <property type="entry name" value="ORNITHINE CARBAMOYLTRANSFERASE, MITOCHONDRIAL"/>
    <property type="match status" value="1"/>
</dbReference>
<proteinExistence type="inferred from homology"/>
<feature type="binding site" evidence="7">
    <location>
        <position position="149"/>
    </location>
    <ligand>
        <name>carbamoyl phosphate</name>
        <dbReference type="ChEBI" id="CHEBI:58228"/>
    </ligand>
</feature>
<dbReference type="InterPro" id="IPR006130">
    <property type="entry name" value="Asp/Orn_carbamoylTrfase"/>
</dbReference>
<evidence type="ECO:0000256" key="1">
    <source>
        <dbReference type="ARBA" id="ARBA00004852"/>
    </source>
</evidence>
<feature type="binding site" evidence="7">
    <location>
        <position position="179"/>
    </location>
    <ligand>
        <name>L-aspartate</name>
        <dbReference type="ChEBI" id="CHEBI:29991"/>
    </ligand>
</feature>
<evidence type="ECO:0000256" key="4">
    <source>
        <dbReference type="ARBA" id="ARBA00022975"/>
    </source>
</evidence>
<feature type="binding site" evidence="7">
    <location>
        <position position="69"/>
    </location>
    <ligand>
        <name>carbamoyl phosphate</name>
        <dbReference type="ChEBI" id="CHEBI:58228"/>
    </ligand>
</feature>
<evidence type="ECO:0000256" key="2">
    <source>
        <dbReference type="ARBA" id="ARBA00008896"/>
    </source>
</evidence>
<dbReference type="EMBL" id="CP104013">
    <property type="protein sequence ID" value="UYP45282.1"/>
    <property type="molecule type" value="Genomic_DNA"/>
</dbReference>
<dbReference type="PANTHER" id="PTHR45753:SF6">
    <property type="entry name" value="ASPARTATE CARBAMOYLTRANSFERASE"/>
    <property type="match status" value="1"/>
</dbReference>
<comment type="function">
    <text evidence="5 7">Catalyzes the condensation of carbamoyl phosphate and aspartate to form carbamoyl aspartate and inorganic phosphate, the committed step in the de novo pyrimidine nucleotide biosynthesis pathway.</text>
</comment>
<evidence type="ECO:0000313" key="10">
    <source>
        <dbReference type="EMBL" id="UYP45282.1"/>
    </source>
</evidence>
<reference evidence="10" key="1">
    <citation type="submission" date="2022-09" db="EMBL/GenBank/DDBJ databases">
        <title>Actin cytoskeleton and complex cell architecture in an #Asgard archaeon.</title>
        <authorList>
            <person name="Ponce Toledo R.I."/>
            <person name="Schleper C."/>
            <person name="Rodrigues Oliveira T."/>
            <person name="Wollweber F."/>
            <person name="Xu J."/>
            <person name="Rittmann S."/>
            <person name="Klingl A."/>
            <person name="Pilhofer M."/>
        </authorList>
    </citation>
    <scope>NUCLEOTIDE SEQUENCE</scope>
    <source>
        <strain evidence="10">B-35</strain>
    </source>
</reference>
<evidence type="ECO:0000256" key="5">
    <source>
        <dbReference type="ARBA" id="ARBA00043884"/>
    </source>
</evidence>
<dbReference type="NCBIfam" id="TIGR00670">
    <property type="entry name" value="asp_carb_tr"/>
    <property type="match status" value="1"/>
</dbReference>
<gene>
    <name evidence="7" type="primary">pyrB</name>
    <name evidence="10" type="ORF">NEF87_001567</name>
</gene>
<dbReference type="Pfam" id="PF02729">
    <property type="entry name" value="OTCace_N"/>
    <property type="match status" value="1"/>
</dbReference>
<dbReference type="InterPro" id="IPR006131">
    <property type="entry name" value="Asp_carbamoyltransf_Asp/Orn-bd"/>
</dbReference>
<feature type="binding site" evidence="7">
    <location>
        <position position="118"/>
    </location>
    <ligand>
        <name>carbamoyl phosphate</name>
        <dbReference type="ChEBI" id="CHEBI:58228"/>
    </ligand>
</feature>
<organism evidence="10 11">
    <name type="scientific">Candidatus Lokiarchaeum ossiferum</name>
    <dbReference type="NCBI Taxonomy" id="2951803"/>
    <lineage>
        <taxon>Archaea</taxon>
        <taxon>Promethearchaeati</taxon>
        <taxon>Promethearchaeota</taxon>
        <taxon>Promethearchaeia</taxon>
        <taxon>Promethearchaeales</taxon>
        <taxon>Promethearchaeaceae</taxon>
        <taxon>Candidatus Lokiarchaeum</taxon>
    </lineage>
</organism>
<dbReference type="InterPro" id="IPR006132">
    <property type="entry name" value="Asp/Orn_carbamoyltranf_P-bd"/>
</dbReference>
<dbReference type="EC" id="2.1.3.2" evidence="7"/>
<dbReference type="NCBIfam" id="NF002032">
    <property type="entry name" value="PRK00856.1"/>
    <property type="match status" value="1"/>
</dbReference>
<name>A0ABY6HQW9_9ARCH</name>
<evidence type="ECO:0000313" key="11">
    <source>
        <dbReference type="Proteomes" id="UP001208689"/>
    </source>
</evidence>
<dbReference type="Proteomes" id="UP001208689">
    <property type="component" value="Chromosome"/>
</dbReference>
<protein>
    <recommendedName>
        <fullName evidence="7">Aspartate carbamoyltransferase</fullName>
        <ecNumber evidence="7">2.1.3.2</ecNumber>
    </recommendedName>
    <alternativeName>
        <fullName evidence="7">Aspartate transcarbamylase</fullName>
        <shortName evidence="7">ATCase</shortName>
    </alternativeName>
</protein>
<sequence>MVKKKCNLYTLVHMEFYNQDIISAKQFDREKVEKFIKLAKKIEANKEKYSTLLKGKVMAALFFEPSTRTRLSFESAFSYLGGKVIGFSSAGSSSVKKGETLADTIRTVANYADIIVIRHSKEGAAKLAQQFSDVPIINAGNGSQEHPTQGLLDCLAIHDLKGTLDGLNVGLIGDLKYGRTVHSLAHLLSNFNSNLYFISPDLLQMQYRVKDSLRLKNNNFKETTQFKETLPLLDVIYMTRIQKERFGDLEEYDKVKNAFILTPKEMKLVKDDAIILHPLPRVNEISPEIDSDPRAKYFEQTYHGLMMRKALLASILLKEIE</sequence>
<keyword evidence="4 7" id="KW-0665">Pyrimidine biosynthesis</keyword>
<evidence type="ECO:0000259" key="8">
    <source>
        <dbReference type="Pfam" id="PF00185"/>
    </source>
</evidence>
<dbReference type="GO" id="GO:0004070">
    <property type="term" value="F:aspartate carbamoyltransferase activity"/>
    <property type="evidence" value="ECO:0007669"/>
    <property type="project" value="UniProtKB-EC"/>
</dbReference>
<evidence type="ECO:0000259" key="9">
    <source>
        <dbReference type="Pfam" id="PF02729"/>
    </source>
</evidence>
<dbReference type="InterPro" id="IPR036901">
    <property type="entry name" value="Asp/Orn_carbamoylTrfase_sf"/>
</dbReference>
<feature type="binding site" evidence="7">
    <location>
        <position position="146"/>
    </location>
    <ligand>
        <name>carbamoyl phosphate</name>
        <dbReference type="ChEBI" id="CHEBI:58228"/>
    </ligand>
</feature>
<evidence type="ECO:0000256" key="6">
    <source>
        <dbReference type="ARBA" id="ARBA00048859"/>
    </source>
</evidence>
<dbReference type="Gene3D" id="3.40.50.1370">
    <property type="entry name" value="Aspartate/ornithine carbamoyltransferase"/>
    <property type="match status" value="2"/>
</dbReference>
<comment type="catalytic activity">
    <reaction evidence="6 7">
        <text>carbamoyl phosphate + L-aspartate = N-carbamoyl-L-aspartate + phosphate + H(+)</text>
        <dbReference type="Rhea" id="RHEA:20013"/>
        <dbReference type="ChEBI" id="CHEBI:15378"/>
        <dbReference type="ChEBI" id="CHEBI:29991"/>
        <dbReference type="ChEBI" id="CHEBI:32814"/>
        <dbReference type="ChEBI" id="CHEBI:43474"/>
        <dbReference type="ChEBI" id="CHEBI:58228"/>
        <dbReference type="EC" id="2.1.3.2"/>
    </reaction>
</comment>
<keyword evidence="11" id="KW-1185">Reference proteome</keyword>
<feature type="domain" description="Aspartate/ornithine carbamoyltransferase Asp/Orn-binding" evidence="8">
    <location>
        <begin position="165"/>
        <end position="314"/>
    </location>
</feature>
<feature type="domain" description="Aspartate/ornithine carbamoyltransferase carbamoyl-P binding" evidence="9">
    <location>
        <begin position="20"/>
        <end position="158"/>
    </location>
</feature>
<dbReference type="HAMAP" id="MF_00001">
    <property type="entry name" value="Asp_carb_tr"/>
    <property type="match status" value="1"/>
</dbReference>
<feature type="binding site" evidence="7">
    <location>
        <position position="280"/>
    </location>
    <ligand>
        <name>carbamoyl phosphate</name>
        <dbReference type="ChEBI" id="CHEBI:58228"/>
    </ligand>
</feature>
<evidence type="ECO:0000256" key="7">
    <source>
        <dbReference type="HAMAP-Rule" id="MF_00001"/>
    </source>
</evidence>
<feature type="binding site" evidence="7">
    <location>
        <position position="97"/>
    </location>
    <ligand>
        <name>L-aspartate</name>
        <dbReference type="ChEBI" id="CHEBI:29991"/>
    </ligand>
</feature>
<dbReference type="Pfam" id="PF00185">
    <property type="entry name" value="OTCace"/>
    <property type="match status" value="1"/>
</dbReference>
<evidence type="ECO:0000256" key="3">
    <source>
        <dbReference type="ARBA" id="ARBA00022679"/>
    </source>
</evidence>
<accession>A0ABY6HQW9</accession>
<dbReference type="PRINTS" id="PR00101">
    <property type="entry name" value="ATCASE"/>
</dbReference>
<dbReference type="PRINTS" id="PR00100">
    <property type="entry name" value="AOTCASE"/>
</dbReference>
<feature type="binding site" evidence="7">
    <location>
        <position position="279"/>
    </location>
    <ligand>
        <name>carbamoyl phosphate</name>
        <dbReference type="ChEBI" id="CHEBI:58228"/>
    </ligand>
</feature>
<comment type="similarity">
    <text evidence="2 7">Belongs to the aspartate/ornithine carbamoyltransferase superfamily. ATCase family.</text>
</comment>
<dbReference type="SUPFAM" id="SSF53671">
    <property type="entry name" value="Aspartate/ornithine carbamoyltransferase"/>
    <property type="match status" value="1"/>
</dbReference>
<feature type="binding site" evidence="7">
    <location>
        <position position="68"/>
    </location>
    <ligand>
        <name>carbamoyl phosphate</name>
        <dbReference type="ChEBI" id="CHEBI:58228"/>
    </ligand>
</feature>
<dbReference type="InterPro" id="IPR002082">
    <property type="entry name" value="Asp_carbamoyltransf"/>
</dbReference>
<feature type="binding site" evidence="7">
    <location>
        <position position="240"/>
    </location>
    <ligand>
        <name>L-aspartate</name>
        <dbReference type="ChEBI" id="CHEBI:29991"/>
    </ligand>
</feature>